<feature type="domain" description="Metallo-beta-lactamase" evidence="2">
    <location>
        <begin position="32"/>
        <end position="246"/>
    </location>
</feature>
<evidence type="ECO:0000313" key="4">
    <source>
        <dbReference type="Proteomes" id="UP001518925"/>
    </source>
</evidence>
<comment type="caution">
    <text evidence="3">The sequence shown here is derived from an EMBL/GenBank/DDBJ whole genome shotgun (WGS) entry which is preliminary data.</text>
</comment>
<dbReference type="Gene3D" id="3.60.15.10">
    <property type="entry name" value="Ribonuclease Z/Hydroxyacylglutathione hydrolase-like"/>
    <property type="match status" value="1"/>
</dbReference>
<name>A0ABS2DJS0_9BACI</name>
<evidence type="ECO:0000313" key="3">
    <source>
        <dbReference type="EMBL" id="MBM6618745.1"/>
    </source>
</evidence>
<dbReference type="InterPro" id="IPR001279">
    <property type="entry name" value="Metallo-B-lactamas"/>
</dbReference>
<accession>A0ABS2DJS0</accession>
<reference evidence="3 4" key="1">
    <citation type="submission" date="2021-02" db="EMBL/GenBank/DDBJ databases">
        <title>Bacillus sp. RD4P76, an endophyte from a halophyte.</title>
        <authorList>
            <person name="Sun J.-Q."/>
        </authorList>
    </citation>
    <scope>NUCLEOTIDE SEQUENCE [LARGE SCALE GENOMIC DNA]</scope>
    <source>
        <strain evidence="3 4">RD4P76</strain>
    </source>
</reference>
<evidence type="ECO:0000256" key="1">
    <source>
        <dbReference type="SAM" id="Coils"/>
    </source>
</evidence>
<dbReference type="SUPFAM" id="SSF56281">
    <property type="entry name" value="Metallo-hydrolase/oxidoreductase"/>
    <property type="match status" value="1"/>
</dbReference>
<dbReference type="InterPro" id="IPR036866">
    <property type="entry name" value="RibonucZ/Hydroxyglut_hydro"/>
</dbReference>
<dbReference type="Pfam" id="PF00753">
    <property type="entry name" value="Lactamase_B"/>
    <property type="match status" value="1"/>
</dbReference>
<protein>
    <submittedName>
        <fullName evidence="3">MBL fold metallo-hydrolase</fullName>
    </submittedName>
</protein>
<keyword evidence="1" id="KW-0175">Coiled coil</keyword>
<dbReference type="PANTHER" id="PTHR42951">
    <property type="entry name" value="METALLO-BETA-LACTAMASE DOMAIN-CONTAINING"/>
    <property type="match status" value="1"/>
</dbReference>
<gene>
    <name evidence="3" type="ORF">JR050_13825</name>
</gene>
<dbReference type="CDD" id="cd16282">
    <property type="entry name" value="metallo-hydrolase-like_MBL-fold"/>
    <property type="match status" value="1"/>
</dbReference>
<sequence>MMNDRIETPFFILQKISNGVYAAIAKKGEGAWSNSGFVDLGTELVVFDSFSTPAAARELRNIAEEMTGKKVKYLVNSHYHGDHVFGNQVFEDTTILSTSLTRNLFKERNILREVETEREEMTKYLQDLQNQIENSIDDVIKLSIQNQYNEMNKIYEAVQELKMVYPTVTFEEKLVIHGTQRSVEVYALGGGHTPCDTIMYVPQEKVAFMGDLLTEGIHFPIYNPIDFIDIVNKIKTMDLDIVIPGHGNVATLELCETVLKYLKDMVTKAKEAIDSNHTMQDFQSSFTMQEPYSKWLGQNGINRNLETVYMFLRNS</sequence>
<dbReference type="SMART" id="SM00849">
    <property type="entry name" value="Lactamase_B"/>
    <property type="match status" value="1"/>
</dbReference>
<proteinExistence type="predicted"/>
<organism evidence="3 4">
    <name type="scientific">Bacillus suaedaesalsae</name>
    <dbReference type="NCBI Taxonomy" id="2810349"/>
    <lineage>
        <taxon>Bacteria</taxon>
        <taxon>Bacillati</taxon>
        <taxon>Bacillota</taxon>
        <taxon>Bacilli</taxon>
        <taxon>Bacillales</taxon>
        <taxon>Bacillaceae</taxon>
        <taxon>Bacillus</taxon>
    </lineage>
</organism>
<dbReference type="InterPro" id="IPR050855">
    <property type="entry name" value="NDM-1-like"/>
</dbReference>
<dbReference type="PANTHER" id="PTHR42951:SF20">
    <property type="entry name" value="BETA LACTAMASE"/>
    <property type="match status" value="1"/>
</dbReference>
<dbReference type="Proteomes" id="UP001518925">
    <property type="component" value="Unassembled WGS sequence"/>
</dbReference>
<feature type="coiled-coil region" evidence="1">
    <location>
        <begin position="111"/>
        <end position="145"/>
    </location>
</feature>
<evidence type="ECO:0000259" key="2">
    <source>
        <dbReference type="SMART" id="SM00849"/>
    </source>
</evidence>
<keyword evidence="4" id="KW-1185">Reference proteome</keyword>
<dbReference type="EMBL" id="JAFELM010000034">
    <property type="protein sequence ID" value="MBM6618745.1"/>
    <property type="molecule type" value="Genomic_DNA"/>
</dbReference>